<keyword evidence="3" id="KW-0653">Protein transport</keyword>
<dbReference type="PANTHER" id="PTHR10997:SF9">
    <property type="entry name" value="IMPORTIN-9"/>
    <property type="match status" value="1"/>
</dbReference>
<protein>
    <submittedName>
        <fullName evidence="7">ARM repeat-containing protein</fullName>
    </submittedName>
</protein>
<keyword evidence="4" id="KW-0539">Nucleus</keyword>
<keyword evidence="2" id="KW-0813">Transport</keyword>
<dbReference type="Proteomes" id="UP000799437">
    <property type="component" value="Unassembled WGS sequence"/>
</dbReference>
<keyword evidence="8" id="KW-1185">Reference proteome</keyword>
<dbReference type="InterPro" id="IPR011989">
    <property type="entry name" value="ARM-like"/>
</dbReference>
<reference evidence="7" key="1">
    <citation type="journal article" date="2020" name="Stud. Mycol.">
        <title>101 Dothideomycetes genomes: a test case for predicting lifestyles and emergence of pathogens.</title>
        <authorList>
            <person name="Haridas S."/>
            <person name="Albert R."/>
            <person name="Binder M."/>
            <person name="Bloem J."/>
            <person name="Labutti K."/>
            <person name="Salamov A."/>
            <person name="Andreopoulos B."/>
            <person name="Baker S."/>
            <person name="Barry K."/>
            <person name="Bills G."/>
            <person name="Bluhm B."/>
            <person name="Cannon C."/>
            <person name="Castanera R."/>
            <person name="Culley D."/>
            <person name="Daum C."/>
            <person name="Ezra D."/>
            <person name="Gonzalez J."/>
            <person name="Henrissat B."/>
            <person name="Kuo A."/>
            <person name="Liang C."/>
            <person name="Lipzen A."/>
            <person name="Lutzoni F."/>
            <person name="Magnuson J."/>
            <person name="Mondo S."/>
            <person name="Nolan M."/>
            <person name="Ohm R."/>
            <person name="Pangilinan J."/>
            <person name="Park H.-J."/>
            <person name="Ramirez L."/>
            <person name="Alfaro M."/>
            <person name="Sun H."/>
            <person name="Tritt A."/>
            <person name="Yoshinaga Y."/>
            <person name="Zwiers L.-H."/>
            <person name="Turgeon B."/>
            <person name="Goodwin S."/>
            <person name="Spatafora J."/>
            <person name="Crous P."/>
            <person name="Grigoriev I."/>
        </authorList>
    </citation>
    <scope>NUCLEOTIDE SEQUENCE</scope>
    <source>
        <strain evidence="7">CBS 121739</strain>
    </source>
</reference>
<evidence type="ECO:0000256" key="4">
    <source>
        <dbReference type="ARBA" id="ARBA00023242"/>
    </source>
</evidence>
<feature type="compositionally biased region" description="Low complexity" evidence="5">
    <location>
        <begin position="948"/>
        <end position="959"/>
    </location>
</feature>
<dbReference type="AlphaFoldDB" id="A0A6A6WHU8"/>
<dbReference type="InterPro" id="IPR056840">
    <property type="entry name" value="HEAT_IPO9_central"/>
</dbReference>
<evidence type="ECO:0000313" key="8">
    <source>
        <dbReference type="Proteomes" id="UP000799437"/>
    </source>
</evidence>
<dbReference type="InterPro" id="IPR016024">
    <property type="entry name" value="ARM-type_fold"/>
</dbReference>
<dbReference type="PANTHER" id="PTHR10997">
    <property type="entry name" value="IMPORTIN-7, 8, 11"/>
    <property type="match status" value="1"/>
</dbReference>
<dbReference type="SUPFAM" id="SSF48371">
    <property type="entry name" value="ARM repeat"/>
    <property type="match status" value="1"/>
</dbReference>
<dbReference type="GO" id="GO:0006606">
    <property type="term" value="P:protein import into nucleus"/>
    <property type="evidence" value="ECO:0007669"/>
    <property type="project" value="TreeGrafter"/>
</dbReference>
<dbReference type="RefSeq" id="XP_033604260.1">
    <property type="nucleotide sequence ID" value="XM_033739634.1"/>
</dbReference>
<dbReference type="GO" id="GO:0005635">
    <property type="term" value="C:nuclear envelope"/>
    <property type="evidence" value="ECO:0007669"/>
    <property type="project" value="TreeGrafter"/>
</dbReference>
<dbReference type="Pfam" id="PF25018">
    <property type="entry name" value="HEAT_IPO9_c"/>
    <property type="match status" value="1"/>
</dbReference>
<name>A0A6A6WHU8_9PEZI</name>
<evidence type="ECO:0000313" key="7">
    <source>
        <dbReference type="EMBL" id="KAF2761809.1"/>
    </source>
</evidence>
<feature type="compositionally biased region" description="Acidic residues" evidence="5">
    <location>
        <begin position="1032"/>
        <end position="1045"/>
    </location>
</feature>
<gene>
    <name evidence="7" type="ORF">EJ05DRAFT_185626</name>
</gene>
<dbReference type="Pfam" id="PF03810">
    <property type="entry name" value="IBN_N"/>
    <property type="match status" value="1"/>
</dbReference>
<dbReference type="Gene3D" id="1.25.10.10">
    <property type="entry name" value="Leucine-rich Repeat Variant"/>
    <property type="match status" value="1"/>
</dbReference>
<dbReference type="GeneID" id="54480688"/>
<proteinExistence type="predicted"/>
<accession>A0A6A6WHU8</accession>
<evidence type="ECO:0000259" key="6">
    <source>
        <dbReference type="PROSITE" id="PS50166"/>
    </source>
</evidence>
<dbReference type="PROSITE" id="PS50166">
    <property type="entry name" value="IMPORTIN_B_NT"/>
    <property type="match status" value="1"/>
</dbReference>
<feature type="region of interest" description="Disordered" evidence="5">
    <location>
        <begin position="1025"/>
        <end position="1045"/>
    </location>
</feature>
<comment type="subcellular location">
    <subcellularLocation>
        <location evidence="1">Nucleus</location>
    </subcellularLocation>
</comment>
<feature type="domain" description="Importin N-terminal" evidence="6">
    <location>
        <begin position="23"/>
        <end position="100"/>
    </location>
</feature>
<dbReference type="EMBL" id="ML996566">
    <property type="protein sequence ID" value="KAF2761809.1"/>
    <property type="molecule type" value="Genomic_DNA"/>
</dbReference>
<dbReference type="GO" id="GO:0005829">
    <property type="term" value="C:cytosol"/>
    <property type="evidence" value="ECO:0007669"/>
    <property type="project" value="TreeGrafter"/>
</dbReference>
<feature type="compositionally biased region" description="Polar residues" evidence="5">
    <location>
        <begin position="960"/>
        <end position="969"/>
    </location>
</feature>
<dbReference type="SMART" id="SM00913">
    <property type="entry name" value="IBN_N"/>
    <property type="match status" value="1"/>
</dbReference>
<evidence type="ECO:0000256" key="2">
    <source>
        <dbReference type="ARBA" id="ARBA00022448"/>
    </source>
</evidence>
<organism evidence="7 8">
    <name type="scientific">Pseudovirgaria hyperparasitica</name>
    <dbReference type="NCBI Taxonomy" id="470096"/>
    <lineage>
        <taxon>Eukaryota</taxon>
        <taxon>Fungi</taxon>
        <taxon>Dikarya</taxon>
        <taxon>Ascomycota</taxon>
        <taxon>Pezizomycotina</taxon>
        <taxon>Dothideomycetes</taxon>
        <taxon>Dothideomycetes incertae sedis</taxon>
        <taxon>Acrospermales</taxon>
        <taxon>Acrospermaceae</taxon>
        <taxon>Pseudovirgaria</taxon>
    </lineage>
</organism>
<dbReference type="OrthoDB" id="431626at2759"/>
<evidence type="ECO:0000256" key="5">
    <source>
        <dbReference type="SAM" id="MobiDB-lite"/>
    </source>
</evidence>
<dbReference type="InterPro" id="IPR001494">
    <property type="entry name" value="Importin-beta_N"/>
</dbReference>
<evidence type="ECO:0000256" key="1">
    <source>
        <dbReference type="ARBA" id="ARBA00004123"/>
    </source>
</evidence>
<evidence type="ECO:0000256" key="3">
    <source>
        <dbReference type="ARBA" id="ARBA00022927"/>
    </source>
</evidence>
<feature type="region of interest" description="Disordered" evidence="5">
    <location>
        <begin position="948"/>
        <end position="969"/>
    </location>
</feature>
<sequence length="1115" mass="122848">MEEQLVRVLAETQSPHEGPRKQAELQILQSYTNPAFPLSLISIASHDSVHIGIRQSALLTLRAFVLAGWSAGLDEFKGQVLVDDESKIRIRQSLLELATSPTADRKIKAVASYVVSKIASADYPDEWPDLLPTLLHLIPTANDSQLHGALKVLGDMVDESLSDDQFFAVARDLITAIHAVVADESKKNMLRALAVNVLRGCFDSLEIVAEDNKAAVRSFADEVLAAWLPFFLDVMKSKLPEPPSEKDEESETPAAEAYRGLLALKLQVVKCLMRIRSAFSFLLAQYSTALFSATWDELSSIQAAYHHMYIYDERQSRLEDSDGLPYTLDFLVLEELDFMQACLRAAPVRKELEKQLQSNANWVTEFLKLSVAFAQITTEEEGLWNIDVNIFLSEETSVTANYTPRTGCGDLVIKLGEWLNDPTIQGLLSYTQTLYSSTESWKAKESALFILGQFLGDYQDRDRFLNFEVGNGFIDYVKYAMQQPEEFLRARGYLVAGSLVRSTSQGLGQIGVEFLEATIRAINSDDSEVVKVSCIRAMQHYIQTLDRSVTAPLQEAMIAALSNYISAHDMADMAESEDLLVTFVESLRDAILLDIRVCFTGNGLDLLFTVASQGSHFHLEEIVNDTFDDVVNQTALLGPDAYTQLCHKVLPTINGAFDVGTLIEESTLTNLAASLLATLAEHGSEPLPQGFVAAIMPKLHRLLLGSNDDELLKAATLAVKNMIIHDYKQLFEWHDESGKGGLEVVLIIIDRLLGPDVDDNAAAEVGALAAEVVEKAGSERLGPFLEQLLKAVAIRLGSASKIQLIQSLTLVFARLSLVSAKEVVDFLAQVEIQTEQGPQTGLQTVLAKWLENSIHFVGYDEIRQNVIALSKLYELEDARLSQVQVKGDLIVPTSDRIMTRSRAKQSRYFSRSPVYRDFLAAQNAQYGSNNNSTPSLLSPTSSSSFPSSYPASMYSASTPNTPDFPNTPLSTSSFPSNVFSFSDEIPCTNNDSDPDQFAIIPAPLKILKVLVQELLSASGMASHLDGSNAQEAADDEADDDDGWEDDDVIDLGLGMTKQDLMGYDTDAATRGKDDETQTYLLQFFQGASTKPGFDDLFNALTPEEQQKLRAMSSAQ</sequence>
<dbReference type="GO" id="GO:0031267">
    <property type="term" value="F:small GTPase binding"/>
    <property type="evidence" value="ECO:0007669"/>
    <property type="project" value="InterPro"/>
</dbReference>